<protein>
    <recommendedName>
        <fullName evidence="2">PD-(D/E)XK endonuclease-like domain-containing protein</fullName>
    </recommendedName>
</protein>
<dbReference type="EMBL" id="AP019840">
    <property type="protein sequence ID" value="BBM51675.1"/>
    <property type="molecule type" value="Genomic_DNA"/>
</dbReference>
<evidence type="ECO:0000256" key="1">
    <source>
        <dbReference type="SAM" id="Coils"/>
    </source>
</evidence>
<dbReference type="STRING" id="1122173.GCA_000482505_01229"/>
<reference evidence="3 4" key="1">
    <citation type="submission" date="2019-07" db="EMBL/GenBank/DDBJ databases">
        <title>Complete Genome Sequence of Leptotrichia trevisanii Strain JMUB3935.</title>
        <authorList>
            <person name="Watanabe S."/>
            <person name="Cui L."/>
        </authorList>
    </citation>
    <scope>NUCLEOTIDE SEQUENCE [LARGE SCALE GENOMIC DNA]</scope>
    <source>
        <strain evidence="3 4">JMUB3935</strain>
    </source>
</reference>
<gene>
    <name evidence="3" type="ORF">JMUB3935_0650</name>
</gene>
<organism evidence="3 4">
    <name type="scientific">Leptotrichia trevisanii</name>
    <dbReference type="NCBI Taxonomy" id="109328"/>
    <lineage>
        <taxon>Bacteria</taxon>
        <taxon>Fusobacteriati</taxon>
        <taxon>Fusobacteriota</taxon>
        <taxon>Fusobacteriia</taxon>
        <taxon>Fusobacteriales</taxon>
        <taxon>Leptotrichiaceae</taxon>
        <taxon>Leptotrichia</taxon>
    </lineage>
</organism>
<accession>A0A510KPD4</accession>
<evidence type="ECO:0000313" key="4">
    <source>
        <dbReference type="Proteomes" id="UP000321378"/>
    </source>
</evidence>
<feature type="coiled-coil region" evidence="1">
    <location>
        <begin position="884"/>
        <end position="924"/>
    </location>
</feature>
<keyword evidence="1" id="KW-0175">Coiled coil</keyword>
<proteinExistence type="predicted"/>
<evidence type="ECO:0000313" key="3">
    <source>
        <dbReference type="EMBL" id="BBM51675.1"/>
    </source>
</evidence>
<feature type="domain" description="PD-(D/E)XK endonuclease-like" evidence="2">
    <location>
        <begin position="796"/>
        <end position="1020"/>
    </location>
</feature>
<dbReference type="Pfam" id="PF12705">
    <property type="entry name" value="PDDEXK_1"/>
    <property type="match status" value="1"/>
</dbReference>
<dbReference type="AlphaFoldDB" id="A0A510KPD4"/>
<name>A0A510KPD4_9FUSO</name>
<dbReference type="InterPro" id="IPR038726">
    <property type="entry name" value="PDDEXK_AddAB-type"/>
</dbReference>
<dbReference type="Gene3D" id="3.90.320.10">
    <property type="match status" value="1"/>
</dbReference>
<dbReference type="InterPro" id="IPR011604">
    <property type="entry name" value="PDDEXK-like_dom_sf"/>
</dbReference>
<dbReference type="InterPro" id="IPR011335">
    <property type="entry name" value="Restrct_endonuc-II-like"/>
</dbReference>
<dbReference type="SUPFAM" id="SSF52980">
    <property type="entry name" value="Restriction endonuclease-like"/>
    <property type="match status" value="1"/>
</dbReference>
<dbReference type="Proteomes" id="UP000321378">
    <property type="component" value="Chromosome"/>
</dbReference>
<sequence>MAVIFSNFNFSFFDIKEGKYIMKISYKGIGSDLKNILFKEFEKNEDTLFVFENSASFFEIKREFLQNEEMQQKLEIFQNFKMMNSYDFYENVFVTDKIVVKEEKQVVLFYNALTEKLKKDMKVNNYYDIIDVAYNCYNLFAELQEYKIDLEKIELEKWQVETFGTLVEINNEMKKVVQQKGLILPYMLRNVENVSANFLNKFSKICFVNKVKITPFEKELIEDIENRGISVENILQLSENDFNEEKLKIKDSFSLPDRNEFWENFGTNIEIFEYENKFSQLLGLVKKLDEIEVLNNKTKNEIKENYDNKKEIKLKNDKYFQDKKITADTKIIQNMKNINRKKIEDLKKDENHVNYKIYDLQDNGEEGKKDYQLLRQEKISSNLELTMQKTKIYKILEFICNILENVKIIGKKLENDDFNSEIEKNNNNVKHIQNEDLKLSDNKMEENFENVKFIKNYGQSLKIRMKDLYVAFKSNDFLKIFGLKKSYDFFMEIVGQDYKYISRDEIFKIAEKLNSRIAGTADSEIAELINFIDEIEMIFDYQTLEEYGDYLEMIFDRSGEIDKDVRDKYFEALSEMVVLEDFSFDNLWKDFFNENGISASLLKLFLKYLDKKAISLNLEESDEQDSENISRYSINSFSAISETQKENLIFLNVQDTFPKINVNNYLFTKIQRAKMGLPVSDDEKQIEIFRFYQNILGAKNVYLSYVKNLDENIDSAGVVEEIKLKYGIEAQKNKMDENDELNFIKKYFLENVEKPWESREIGKFIPSKLKKDLDRIKAEKVSLGYYSFEEMQNFEYGYYLKKMIGNTEVEKIEDKVENLMFGNIIHGLYEKIVMENKEVLEKGKFAINNEEIRKTLKSILNSFEYKIPKEYLEFYKKVSFEEIVKSVEKILTKLMKTLENEEEIEIYSEERIKLKSEKEIYENIFINGMIDLHIKLKNKEILYDYKSGILKNKKGEEKKEKVVNAFKQLDYYSVMLPEKNVQEIERFVVDVWNGDIIGDTREKEEEFLSEKNIREVVKKYYETDCYDIGDVKDVQNYTYQTFKDVCRREDELNDENK</sequence>
<evidence type="ECO:0000259" key="2">
    <source>
        <dbReference type="Pfam" id="PF12705"/>
    </source>
</evidence>